<evidence type="ECO:0000256" key="1">
    <source>
        <dbReference type="SAM" id="MobiDB-lite"/>
    </source>
</evidence>
<protein>
    <submittedName>
        <fullName evidence="2">Uncharacterized protein</fullName>
    </submittedName>
</protein>
<comment type="caution">
    <text evidence="2">The sequence shown here is derived from an EMBL/GenBank/DDBJ whole genome shotgun (WGS) entry which is preliminary data.</text>
</comment>
<evidence type="ECO:0000313" key="3">
    <source>
        <dbReference type="Proteomes" id="UP000619260"/>
    </source>
</evidence>
<reference evidence="2" key="1">
    <citation type="submission" date="2021-01" db="EMBL/GenBank/DDBJ databases">
        <title>Whole genome shotgun sequence of Virgisporangium aliadipatigenens NBRC 105644.</title>
        <authorList>
            <person name="Komaki H."/>
            <person name="Tamura T."/>
        </authorList>
    </citation>
    <scope>NUCLEOTIDE SEQUENCE</scope>
    <source>
        <strain evidence="2">NBRC 105644</strain>
    </source>
</reference>
<feature type="compositionally biased region" description="Polar residues" evidence="1">
    <location>
        <begin position="1"/>
        <end position="11"/>
    </location>
</feature>
<organism evidence="2 3">
    <name type="scientific">Virgisporangium aliadipatigenens</name>
    <dbReference type="NCBI Taxonomy" id="741659"/>
    <lineage>
        <taxon>Bacteria</taxon>
        <taxon>Bacillati</taxon>
        <taxon>Actinomycetota</taxon>
        <taxon>Actinomycetes</taxon>
        <taxon>Micromonosporales</taxon>
        <taxon>Micromonosporaceae</taxon>
        <taxon>Virgisporangium</taxon>
    </lineage>
</organism>
<sequence length="105" mass="11092">MATTAASTSGRTLPERWARASKVPSAGFTGWPGRFATISASSPARAILSVTSPPRVRSPTIPVKTSKNARPARRDRVGRRVVALCGEDGLRRDKDPLSISHGIGA</sequence>
<name>A0A8J3YH81_9ACTN</name>
<keyword evidence="3" id="KW-1185">Reference proteome</keyword>
<feature type="region of interest" description="Disordered" evidence="1">
    <location>
        <begin position="50"/>
        <end position="75"/>
    </location>
</feature>
<dbReference type="EMBL" id="BOPF01000002">
    <property type="protein sequence ID" value="GIJ43950.1"/>
    <property type="molecule type" value="Genomic_DNA"/>
</dbReference>
<dbReference type="AlphaFoldDB" id="A0A8J3YH81"/>
<dbReference type="Proteomes" id="UP000619260">
    <property type="component" value="Unassembled WGS sequence"/>
</dbReference>
<accession>A0A8J3YH81</accession>
<evidence type="ECO:0000313" key="2">
    <source>
        <dbReference type="EMBL" id="GIJ43950.1"/>
    </source>
</evidence>
<proteinExistence type="predicted"/>
<gene>
    <name evidence="2" type="ORF">Val02_08360</name>
</gene>
<feature type="region of interest" description="Disordered" evidence="1">
    <location>
        <begin position="1"/>
        <end position="21"/>
    </location>
</feature>